<name>A0A8T0T8W4_PANVG</name>
<evidence type="ECO:0000313" key="2">
    <source>
        <dbReference type="EMBL" id="KAG2606038.1"/>
    </source>
</evidence>
<protein>
    <submittedName>
        <fullName evidence="2">Uncharacterized protein</fullName>
    </submittedName>
</protein>
<reference evidence="2" key="1">
    <citation type="submission" date="2020-05" db="EMBL/GenBank/DDBJ databases">
        <title>WGS assembly of Panicum virgatum.</title>
        <authorList>
            <person name="Lovell J.T."/>
            <person name="Jenkins J."/>
            <person name="Shu S."/>
            <person name="Juenger T.E."/>
            <person name="Schmutz J."/>
        </authorList>
    </citation>
    <scope>NUCLEOTIDE SEQUENCE</scope>
    <source>
        <strain evidence="2">AP13</strain>
    </source>
</reference>
<comment type="caution">
    <text evidence="2">The sequence shown here is derived from an EMBL/GenBank/DDBJ whole genome shotgun (WGS) entry which is preliminary data.</text>
</comment>
<accession>A0A8T0T8W4</accession>
<feature type="signal peptide" evidence="1">
    <location>
        <begin position="1"/>
        <end position="25"/>
    </location>
</feature>
<dbReference type="EMBL" id="CM029044">
    <property type="protein sequence ID" value="KAG2606038.1"/>
    <property type="molecule type" value="Genomic_DNA"/>
</dbReference>
<evidence type="ECO:0000313" key="3">
    <source>
        <dbReference type="Proteomes" id="UP000823388"/>
    </source>
</evidence>
<dbReference type="Proteomes" id="UP000823388">
    <property type="component" value="Chromosome 4N"/>
</dbReference>
<organism evidence="2 3">
    <name type="scientific">Panicum virgatum</name>
    <name type="common">Blackwell switchgrass</name>
    <dbReference type="NCBI Taxonomy" id="38727"/>
    <lineage>
        <taxon>Eukaryota</taxon>
        <taxon>Viridiplantae</taxon>
        <taxon>Streptophyta</taxon>
        <taxon>Embryophyta</taxon>
        <taxon>Tracheophyta</taxon>
        <taxon>Spermatophyta</taxon>
        <taxon>Magnoliopsida</taxon>
        <taxon>Liliopsida</taxon>
        <taxon>Poales</taxon>
        <taxon>Poaceae</taxon>
        <taxon>PACMAD clade</taxon>
        <taxon>Panicoideae</taxon>
        <taxon>Panicodae</taxon>
        <taxon>Paniceae</taxon>
        <taxon>Panicinae</taxon>
        <taxon>Panicum</taxon>
        <taxon>Panicum sect. Hiantes</taxon>
    </lineage>
</organism>
<keyword evidence="3" id="KW-1185">Reference proteome</keyword>
<dbReference type="AlphaFoldDB" id="A0A8T0T8W4"/>
<evidence type="ECO:0000256" key="1">
    <source>
        <dbReference type="SAM" id="SignalP"/>
    </source>
</evidence>
<proteinExistence type="predicted"/>
<sequence length="76" mass="8255">MRMSDHANARSLATHALNALGLALAFRAQLLSSSWVDFTASLGKAELMAKLFLRLCIYSNGSLMQIVRRQSMAGGL</sequence>
<feature type="chain" id="PRO_5035906897" evidence="1">
    <location>
        <begin position="26"/>
        <end position="76"/>
    </location>
</feature>
<gene>
    <name evidence="2" type="ORF">PVAP13_4NG149684</name>
</gene>
<keyword evidence="1" id="KW-0732">Signal</keyword>